<gene>
    <name evidence="1" type="ORF">SAMN05421877_105110</name>
</gene>
<sequence>MKIIHIRLLLLLICCCQVVVLSAQQKKKRISFRKANTHSYFEDIPKGKALVYGDFLQSVKLAGWGATQTIRIINTDTEKGVFFTVKPHFSIKKENAFCIALDPGLYAINRYEWTKGYTTYSEPILKGIDARDNFNKKRKSGEIQDEDLEFFLFKVEANTLNYLGTWNFESGIVSFIDEKEETDAALQKKYKKLNFQNSMVNLPE</sequence>
<keyword evidence="2" id="KW-1185">Reference proteome</keyword>
<dbReference type="AlphaFoldDB" id="A0A1H5XTW7"/>
<evidence type="ECO:0000313" key="1">
    <source>
        <dbReference type="EMBL" id="SEG14830.1"/>
    </source>
</evidence>
<accession>A0A1H5XTW7</accession>
<evidence type="ECO:0000313" key="2">
    <source>
        <dbReference type="Proteomes" id="UP000236731"/>
    </source>
</evidence>
<name>A0A1H5XTW7_9SPHI</name>
<reference evidence="2" key="1">
    <citation type="submission" date="2016-10" db="EMBL/GenBank/DDBJ databases">
        <authorList>
            <person name="Varghese N."/>
            <person name="Submissions S."/>
        </authorList>
    </citation>
    <scope>NUCLEOTIDE SEQUENCE [LARGE SCALE GENOMIC DNA]</scope>
    <source>
        <strain evidence="2">DSM 22361</strain>
    </source>
</reference>
<protein>
    <submittedName>
        <fullName evidence="1">Uncharacterized protein</fullName>
    </submittedName>
</protein>
<organism evidence="1 2">
    <name type="scientific">Sphingobacterium lactis</name>
    <dbReference type="NCBI Taxonomy" id="797291"/>
    <lineage>
        <taxon>Bacteria</taxon>
        <taxon>Pseudomonadati</taxon>
        <taxon>Bacteroidota</taxon>
        <taxon>Sphingobacteriia</taxon>
        <taxon>Sphingobacteriales</taxon>
        <taxon>Sphingobacteriaceae</taxon>
        <taxon>Sphingobacterium</taxon>
    </lineage>
</organism>
<dbReference type="EMBL" id="FNUT01000005">
    <property type="protein sequence ID" value="SEG14830.1"/>
    <property type="molecule type" value="Genomic_DNA"/>
</dbReference>
<proteinExistence type="predicted"/>
<dbReference type="Proteomes" id="UP000236731">
    <property type="component" value="Unassembled WGS sequence"/>
</dbReference>